<evidence type="ECO:0000259" key="2">
    <source>
        <dbReference type="PROSITE" id="PS51382"/>
    </source>
</evidence>
<evidence type="ECO:0000313" key="4">
    <source>
        <dbReference type="Proteomes" id="UP000243975"/>
    </source>
</evidence>
<accession>A0A103XZM6</accession>
<proteinExistence type="predicted"/>
<dbReference type="AlphaFoldDB" id="A0A103XZM6"/>
<feature type="domain" description="SPX" evidence="2">
    <location>
        <begin position="1"/>
        <end position="168"/>
    </location>
</feature>
<evidence type="ECO:0000313" key="3">
    <source>
        <dbReference type="EMBL" id="KVH99829.1"/>
    </source>
</evidence>
<comment type="caution">
    <text evidence="3">The sequence shown here is derived from an EMBL/GenBank/DDBJ whole genome shotgun (WGS) entry which is preliminary data.</text>
</comment>
<dbReference type="PANTHER" id="PTHR45978:SF3">
    <property type="entry name" value="SPX DOMAIN-CONTAINING PROTEIN 1-LIKE"/>
    <property type="match status" value="1"/>
</dbReference>
<feature type="region of interest" description="Disordered" evidence="1">
    <location>
        <begin position="199"/>
        <end position="232"/>
    </location>
</feature>
<keyword evidence="4" id="KW-1185">Reference proteome</keyword>
<evidence type="ECO:0000256" key="1">
    <source>
        <dbReference type="SAM" id="MobiDB-lite"/>
    </source>
</evidence>
<feature type="compositionally biased region" description="Polar residues" evidence="1">
    <location>
        <begin position="199"/>
        <end position="208"/>
    </location>
</feature>
<dbReference type="GO" id="GO:0016036">
    <property type="term" value="P:cellular response to phosphate starvation"/>
    <property type="evidence" value="ECO:0007669"/>
    <property type="project" value="InterPro"/>
</dbReference>
<sequence length="295" mass="33998">MQFRKLLNKLIDETLPEWRDKFLCYKDLKKQLKRVYSRDGRGNKRIKLSNGDETDSIATEEEVANFVKLCQEQIDKFNDFVLEKQEWYLIKIEVLEGNLIATKDSNEELWKIGRTLADLHGEIVLPLYLFPKLYSKLPLKCCNFAGLVKILKKHDRLSGALVRVPFIQKVMKEPFYEPDVLNNLAKKCDTMLEQLFSMNEPRTSASATSKKEEGTIPESSSAEPKEKSSPTVPEELVDIKHMENDYMKLTLSALKVLQELRSGSSTASSFSLPVMQQSMERKEVWKESLAVEVNR</sequence>
<dbReference type="PROSITE" id="PS51382">
    <property type="entry name" value="SPX"/>
    <property type="match status" value="1"/>
</dbReference>
<dbReference type="EMBL" id="LEKV01003413">
    <property type="protein sequence ID" value="KVH99829.1"/>
    <property type="molecule type" value="Genomic_DNA"/>
</dbReference>
<dbReference type="PANTHER" id="PTHR45978">
    <property type="entry name" value="SPX DOMAIN-CONTAINING PROTEIN 3"/>
    <property type="match status" value="1"/>
</dbReference>
<dbReference type="Gramene" id="KVH99829">
    <property type="protein sequence ID" value="KVH99829"/>
    <property type="gene ID" value="Ccrd_021963"/>
</dbReference>
<name>A0A103XZM6_CYNCS</name>
<dbReference type="Proteomes" id="UP000243975">
    <property type="component" value="Unassembled WGS sequence"/>
</dbReference>
<protein>
    <submittedName>
        <fullName evidence="3">SPX, N-terminal</fullName>
    </submittedName>
</protein>
<gene>
    <name evidence="3" type="ORF">Ccrd_021963</name>
</gene>
<dbReference type="InterPro" id="IPR031142">
    <property type="entry name" value="SPX_prot"/>
</dbReference>
<organism evidence="3 4">
    <name type="scientific">Cynara cardunculus var. scolymus</name>
    <name type="common">Globe artichoke</name>
    <name type="synonym">Cynara scolymus</name>
    <dbReference type="NCBI Taxonomy" id="59895"/>
    <lineage>
        <taxon>Eukaryota</taxon>
        <taxon>Viridiplantae</taxon>
        <taxon>Streptophyta</taxon>
        <taxon>Embryophyta</taxon>
        <taxon>Tracheophyta</taxon>
        <taxon>Spermatophyta</taxon>
        <taxon>Magnoliopsida</taxon>
        <taxon>eudicotyledons</taxon>
        <taxon>Gunneridae</taxon>
        <taxon>Pentapetalae</taxon>
        <taxon>asterids</taxon>
        <taxon>campanulids</taxon>
        <taxon>Asterales</taxon>
        <taxon>Asteraceae</taxon>
        <taxon>Carduoideae</taxon>
        <taxon>Cardueae</taxon>
        <taxon>Carduinae</taxon>
        <taxon>Cynara</taxon>
    </lineage>
</organism>
<reference evidence="3 4" key="1">
    <citation type="journal article" date="2016" name="Sci. Rep.">
        <title>The genome sequence of the outbreeding globe artichoke constructed de novo incorporating a phase-aware low-pass sequencing strategy of F1 progeny.</title>
        <authorList>
            <person name="Scaglione D."/>
            <person name="Reyes-Chin-Wo S."/>
            <person name="Acquadro A."/>
            <person name="Froenicke L."/>
            <person name="Portis E."/>
            <person name="Beitel C."/>
            <person name="Tirone M."/>
            <person name="Mauro R."/>
            <person name="Lo Monaco A."/>
            <person name="Mauromicale G."/>
            <person name="Faccioli P."/>
            <person name="Cattivelli L."/>
            <person name="Rieseberg L."/>
            <person name="Michelmore R."/>
            <person name="Lanteri S."/>
        </authorList>
    </citation>
    <scope>NUCLEOTIDE SEQUENCE [LARGE SCALE GENOMIC DNA]</scope>
    <source>
        <strain evidence="3">2C</strain>
    </source>
</reference>
<dbReference type="InterPro" id="IPR004331">
    <property type="entry name" value="SPX_dom"/>
</dbReference>